<dbReference type="NCBIfam" id="TIGR01356">
    <property type="entry name" value="aroA"/>
    <property type="match status" value="1"/>
</dbReference>
<dbReference type="UniPathway" id="UPA00053">
    <property type="reaction ID" value="UER00089"/>
</dbReference>
<dbReference type="PANTHER" id="PTHR21090:SF5">
    <property type="entry name" value="PENTAFUNCTIONAL AROM POLYPEPTIDE"/>
    <property type="match status" value="1"/>
</dbReference>
<name>A0A1B2I3S4_9BACT</name>
<dbReference type="AlphaFoldDB" id="A0A1B2I3S4"/>
<dbReference type="Pfam" id="PF00275">
    <property type="entry name" value="EPSP_synthase"/>
    <property type="match status" value="1"/>
</dbReference>
<evidence type="ECO:0000256" key="2">
    <source>
        <dbReference type="ARBA" id="ARBA00009948"/>
    </source>
</evidence>
<feature type="binding site" evidence="7">
    <location>
        <position position="336"/>
    </location>
    <ligand>
        <name>phosphoenolpyruvate</name>
        <dbReference type="ChEBI" id="CHEBI:58702"/>
    </ligand>
</feature>
<feature type="binding site" evidence="7">
    <location>
        <position position="92"/>
    </location>
    <ligand>
        <name>phosphoenolpyruvate</name>
        <dbReference type="ChEBI" id="CHEBI:58702"/>
    </ligand>
</feature>
<evidence type="ECO:0000256" key="7">
    <source>
        <dbReference type="HAMAP-Rule" id="MF_00210"/>
    </source>
</evidence>
<evidence type="ECO:0000256" key="4">
    <source>
        <dbReference type="ARBA" id="ARBA00022679"/>
    </source>
</evidence>
<feature type="binding site" evidence="7">
    <location>
        <position position="188"/>
    </location>
    <ligand>
        <name>3-phosphoshikimate</name>
        <dbReference type="ChEBI" id="CHEBI:145989"/>
    </ligand>
</feature>
<keyword evidence="3 7" id="KW-0028">Amino-acid biosynthesis</keyword>
<dbReference type="EMBL" id="CP016757">
    <property type="protein sequence ID" value="ANZ44587.1"/>
    <property type="molecule type" value="Genomic_DNA"/>
</dbReference>
<feature type="binding site" evidence="7">
    <location>
        <position position="332"/>
    </location>
    <ligand>
        <name>3-phosphoshikimate</name>
        <dbReference type="ChEBI" id="CHEBI:145989"/>
    </ligand>
</feature>
<accession>A0A1B2I3S4</accession>
<dbReference type="KEGG" id="cpor:BED41_05455"/>
<evidence type="ECO:0000313" key="10">
    <source>
        <dbReference type="Proteomes" id="UP000093044"/>
    </source>
</evidence>
<proteinExistence type="inferred from homology"/>
<comment type="catalytic activity">
    <reaction evidence="6">
        <text>3-phosphoshikimate + phosphoenolpyruvate = 5-O-(1-carboxyvinyl)-3-phosphoshikimate + phosphate</text>
        <dbReference type="Rhea" id="RHEA:21256"/>
        <dbReference type="ChEBI" id="CHEBI:43474"/>
        <dbReference type="ChEBI" id="CHEBI:57701"/>
        <dbReference type="ChEBI" id="CHEBI:58702"/>
        <dbReference type="ChEBI" id="CHEBI:145989"/>
        <dbReference type="EC" id="2.5.1.19"/>
    </reaction>
    <physiologicalReaction direction="left-to-right" evidence="6">
        <dbReference type="Rhea" id="RHEA:21257"/>
    </physiologicalReaction>
</comment>
<comment type="caution">
    <text evidence="7">Lacks conserved residue(s) required for the propagation of feature annotation.</text>
</comment>
<feature type="binding site" evidence="7">
    <location>
        <position position="160"/>
    </location>
    <ligand>
        <name>3-phosphoshikimate</name>
        <dbReference type="ChEBI" id="CHEBI:145989"/>
    </ligand>
</feature>
<dbReference type="PANTHER" id="PTHR21090">
    <property type="entry name" value="AROM/DEHYDROQUINATE SYNTHASE"/>
    <property type="match status" value="1"/>
</dbReference>
<dbReference type="InterPro" id="IPR001986">
    <property type="entry name" value="Enolpyruvate_Tfrase_dom"/>
</dbReference>
<protein>
    <recommendedName>
        <fullName evidence="7">3-phosphoshikimate 1-carboxyvinyltransferase</fullName>
        <ecNumber evidence="7">2.5.1.19</ecNumber>
    </recommendedName>
    <alternativeName>
        <fullName evidence="7">5-enolpyruvylshikimate-3-phosphate synthase</fullName>
        <shortName evidence="7">EPSP synthase</shortName>
        <shortName evidence="7">EPSPS</shortName>
    </alternativeName>
</protein>
<dbReference type="InterPro" id="IPR006264">
    <property type="entry name" value="EPSP_synthase"/>
</dbReference>
<evidence type="ECO:0000256" key="1">
    <source>
        <dbReference type="ARBA" id="ARBA00004811"/>
    </source>
</evidence>
<feature type="binding site" evidence="7">
    <location>
        <position position="161"/>
    </location>
    <ligand>
        <name>3-phosphoshikimate</name>
        <dbReference type="ChEBI" id="CHEBI:145989"/>
    </ligand>
</feature>
<feature type="binding site" evidence="7">
    <location>
        <position position="162"/>
    </location>
    <ligand>
        <name>3-phosphoshikimate</name>
        <dbReference type="ChEBI" id="CHEBI:145989"/>
    </ligand>
</feature>
<dbReference type="Proteomes" id="UP000093044">
    <property type="component" value="Chromosome"/>
</dbReference>
<dbReference type="GO" id="GO:0003866">
    <property type="term" value="F:3-phosphoshikimate 1-carboxyvinyltransferase activity"/>
    <property type="evidence" value="ECO:0007669"/>
    <property type="project" value="UniProtKB-UniRule"/>
</dbReference>
<feature type="binding site" evidence="7">
    <location>
        <position position="162"/>
    </location>
    <ligand>
        <name>phosphoenolpyruvate</name>
        <dbReference type="ChEBI" id="CHEBI:58702"/>
    </ligand>
</feature>
<comment type="pathway">
    <text evidence="1 7">Metabolic intermediate biosynthesis; chorismate biosynthesis; chorismate from D-erythrose 4-phosphate and phosphoenolpyruvate: step 6/7.</text>
</comment>
<feature type="binding site" evidence="7">
    <location>
        <position position="23"/>
    </location>
    <ligand>
        <name>3-phosphoshikimate</name>
        <dbReference type="ChEBI" id="CHEBI:145989"/>
    </ligand>
</feature>
<dbReference type="PIRSF" id="PIRSF000505">
    <property type="entry name" value="EPSPS"/>
    <property type="match status" value="1"/>
</dbReference>
<comment type="function">
    <text evidence="7">Catalyzes the transfer of the enolpyruvyl moiety of phosphoenolpyruvate (PEP) to the 5-hydroxyl of shikimate-3-phosphate (S3P) to produce enolpyruvyl shikimate-3-phosphate and inorganic phosphate.</text>
</comment>
<dbReference type="RefSeq" id="WP_066743869.1">
    <property type="nucleotide sequence ID" value="NZ_CP016757.1"/>
</dbReference>
<keyword evidence="7" id="KW-0963">Cytoplasm</keyword>
<evidence type="ECO:0000313" key="9">
    <source>
        <dbReference type="EMBL" id="ANZ44587.1"/>
    </source>
</evidence>
<dbReference type="GO" id="GO:0009423">
    <property type="term" value="P:chorismate biosynthetic process"/>
    <property type="evidence" value="ECO:0007669"/>
    <property type="project" value="UniProtKB-UniRule"/>
</dbReference>
<sequence>MKNVSVTITPKPLSGEIKIMPSKSMSHRLAICAALAGDSRVRFLGLSEDIMATCRALRGLGCEMELKGDMLATRSKKSVSNDTAPLDCGESGSTLRFLIPLALDGRRRRFTGRGRLLSRPQEEYARLFAEREIEFIQKEDYIELCGRLRPGLFKIRGDVSSQFISGLLFALPTLGGDSRIEITTRLESRSYIDLTLAALAEFGVSAEWEENKRGCALNIPGNQRFSPAAVSVEGDFSHAAFWLAAGTLGGGAALSGLKKESKQGDAKIAELLRRMGATVEWSGDKLHAVPSKLRGTEIDVSQTPDLFPILAVLAACAEGETRLINAARLRIKESDRLAAMAAELAALGAEVKEGTDSLTVAGGGGLRGGAASAHNDHRIAMSLAVAASACGGELTIDDANCVKKSAPGFWKEYRAMGGSFVMDKEAQ</sequence>
<dbReference type="InterPro" id="IPR013792">
    <property type="entry name" value="RNA3'P_cycl/enolpyr_Trfase_a/b"/>
</dbReference>
<organism evidence="9 10">
    <name type="scientific">Cloacibacillus porcorum</name>
    <dbReference type="NCBI Taxonomy" id="1197717"/>
    <lineage>
        <taxon>Bacteria</taxon>
        <taxon>Thermotogati</taxon>
        <taxon>Synergistota</taxon>
        <taxon>Synergistia</taxon>
        <taxon>Synergistales</taxon>
        <taxon>Synergistaceae</taxon>
        <taxon>Cloacibacillus</taxon>
    </lineage>
</organism>
<feature type="binding site" evidence="7">
    <location>
        <position position="305"/>
    </location>
    <ligand>
        <name>3-phosphoshikimate</name>
        <dbReference type="ChEBI" id="CHEBI:145989"/>
    </ligand>
</feature>
<dbReference type="InterPro" id="IPR036968">
    <property type="entry name" value="Enolpyruvate_Tfrase_sf"/>
</dbReference>
<dbReference type="STRING" id="1197717.BED41_05455"/>
<keyword evidence="4 7" id="KW-0808">Transferase</keyword>
<keyword evidence="5 7" id="KW-0057">Aromatic amino acid biosynthesis</keyword>
<feature type="binding site" evidence="7">
    <location>
        <position position="119"/>
    </location>
    <ligand>
        <name>phosphoenolpyruvate</name>
        <dbReference type="ChEBI" id="CHEBI:58702"/>
    </ligand>
</feature>
<evidence type="ECO:0000259" key="8">
    <source>
        <dbReference type="Pfam" id="PF00275"/>
    </source>
</evidence>
<dbReference type="HAMAP" id="MF_00210">
    <property type="entry name" value="EPSP_synth"/>
    <property type="match status" value="1"/>
</dbReference>
<reference evidence="9" key="1">
    <citation type="submission" date="2016-08" db="EMBL/GenBank/DDBJ databases">
        <title>Complete genome of Cloacibacillus porcorum.</title>
        <authorList>
            <person name="Looft T."/>
            <person name="Bayles D.O."/>
            <person name="Alt D.P."/>
        </authorList>
    </citation>
    <scope>NUCLEOTIDE SEQUENCE [LARGE SCALE GENOMIC DNA]</scope>
    <source>
        <strain evidence="9">CL-84</strain>
    </source>
</reference>
<dbReference type="SUPFAM" id="SSF55205">
    <property type="entry name" value="EPT/RTPC-like"/>
    <property type="match status" value="1"/>
</dbReference>
<dbReference type="InterPro" id="IPR023193">
    <property type="entry name" value="EPSP_synthase_CS"/>
</dbReference>
<feature type="binding site" evidence="7">
    <location>
        <position position="28"/>
    </location>
    <ligand>
        <name>3-phosphoshikimate</name>
        <dbReference type="ChEBI" id="CHEBI:145989"/>
    </ligand>
</feature>
<dbReference type="PROSITE" id="PS00885">
    <property type="entry name" value="EPSP_SYNTHASE_2"/>
    <property type="match status" value="1"/>
</dbReference>
<feature type="binding site" evidence="7">
    <location>
        <position position="23"/>
    </location>
    <ligand>
        <name>phosphoenolpyruvate</name>
        <dbReference type="ChEBI" id="CHEBI:58702"/>
    </ligand>
</feature>
<comment type="subcellular location">
    <subcellularLocation>
        <location evidence="7">Cytoplasm</location>
    </subcellularLocation>
</comment>
<feature type="binding site" evidence="7">
    <location>
        <position position="404"/>
    </location>
    <ligand>
        <name>phosphoenolpyruvate</name>
        <dbReference type="ChEBI" id="CHEBI:58702"/>
    </ligand>
</feature>
<dbReference type="Gene3D" id="3.65.10.10">
    <property type="entry name" value="Enolpyruvate transferase domain"/>
    <property type="match status" value="2"/>
</dbReference>
<feature type="binding site" evidence="7">
    <location>
        <position position="24"/>
    </location>
    <ligand>
        <name>3-phosphoshikimate</name>
        <dbReference type="ChEBI" id="CHEBI:145989"/>
    </ligand>
</feature>
<dbReference type="GO" id="GO:0005737">
    <property type="term" value="C:cytoplasm"/>
    <property type="evidence" value="ECO:0007669"/>
    <property type="project" value="UniProtKB-SubCell"/>
</dbReference>
<feature type="active site" description="Proton acceptor" evidence="7">
    <location>
        <position position="305"/>
    </location>
</feature>
<dbReference type="GO" id="GO:0009073">
    <property type="term" value="P:aromatic amino acid family biosynthetic process"/>
    <property type="evidence" value="ECO:0007669"/>
    <property type="project" value="UniProtKB-KW"/>
</dbReference>
<feature type="binding site" evidence="7">
    <location>
        <position position="378"/>
    </location>
    <ligand>
        <name>phosphoenolpyruvate</name>
        <dbReference type="ChEBI" id="CHEBI:58702"/>
    </ligand>
</feature>
<evidence type="ECO:0000256" key="5">
    <source>
        <dbReference type="ARBA" id="ARBA00023141"/>
    </source>
</evidence>
<dbReference type="GeneID" id="83057300"/>
<keyword evidence="10" id="KW-1185">Reference proteome</keyword>
<comment type="similarity">
    <text evidence="2 7">Belongs to the EPSP synthase family.</text>
</comment>
<feature type="domain" description="Enolpyruvate transferase" evidence="8">
    <location>
        <begin position="10"/>
        <end position="411"/>
    </location>
</feature>
<evidence type="ECO:0000256" key="3">
    <source>
        <dbReference type="ARBA" id="ARBA00022605"/>
    </source>
</evidence>
<evidence type="ECO:0000256" key="6">
    <source>
        <dbReference type="ARBA" id="ARBA00044633"/>
    </source>
</evidence>
<dbReference type="OrthoDB" id="9809920at2"/>
<dbReference type="EC" id="2.5.1.19" evidence="7"/>
<comment type="subunit">
    <text evidence="7">Monomer.</text>
</comment>
<gene>
    <name evidence="7" type="primary">aroA</name>
    <name evidence="9" type="ORF">BED41_05455</name>
</gene>
<dbReference type="GO" id="GO:0008652">
    <property type="term" value="P:amino acid biosynthetic process"/>
    <property type="evidence" value="ECO:0007669"/>
    <property type="project" value="UniProtKB-KW"/>
</dbReference>